<dbReference type="GO" id="GO:0019367">
    <property type="term" value="P:fatty acid elongation, saturated fatty acid"/>
    <property type="evidence" value="ECO:0007669"/>
    <property type="project" value="TreeGrafter"/>
</dbReference>
<keyword evidence="3 12" id="KW-0444">Lipid biosynthesis</keyword>
<dbReference type="GO" id="GO:0034625">
    <property type="term" value="P:fatty acid elongation, monounsaturated fatty acid"/>
    <property type="evidence" value="ECO:0007669"/>
    <property type="project" value="TreeGrafter"/>
</dbReference>
<dbReference type="AlphaFoldDB" id="A0A1X0P2P0"/>
<feature type="transmembrane region" description="Helical" evidence="12">
    <location>
        <begin position="57"/>
        <end position="80"/>
    </location>
</feature>
<evidence type="ECO:0000256" key="3">
    <source>
        <dbReference type="ARBA" id="ARBA00022516"/>
    </source>
</evidence>
<evidence type="ECO:0000256" key="12">
    <source>
        <dbReference type="RuleBase" id="RU361115"/>
    </source>
</evidence>
<comment type="caution">
    <text evidence="13">The sequence shown here is derived from an EMBL/GenBank/DDBJ whole genome shotgun (WGS) entry which is preliminary data.</text>
</comment>
<evidence type="ECO:0000313" key="14">
    <source>
        <dbReference type="Proteomes" id="UP000192257"/>
    </source>
</evidence>
<feature type="transmembrane region" description="Helical" evidence="12">
    <location>
        <begin position="188"/>
        <end position="209"/>
    </location>
</feature>
<dbReference type="Pfam" id="PF01151">
    <property type="entry name" value="ELO"/>
    <property type="match status" value="1"/>
</dbReference>
<feature type="transmembrane region" description="Helical" evidence="12">
    <location>
        <begin position="128"/>
        <end position="146"/>
    </location>
</feature>
<accession>A0A1X0P2P0</accession>
<sequence>MEVCVNSANCSGRESLCFFPELNPFVSWYVLIGGDFCYLAVVFLLRRWMQHRRPLDVSIPMVIYNILQIFLSALMAINLSPYLRNGIFNLNGLFCSNIEFWVFVHYCSKYLDMMDTIFMVCRRKDDQLTFLHLYHHTTIGFIWGLLLRNGMGNGTVFFGAWINSSVHFLMYSHYLWTSFGFKNPLKYLLTKVQMFQFGLCILQSVLVPFFDDQFTIYWCLLQMAYHTSLFFLFLNFYRGSRRKRISK</sequence>
<dbReference type="EMBL" id="NBCO01000006">
    <property type="protein sequence ID" value="ORC91155.1"/>
    <property type="molecule type" value="Genomic_DNA"/>
</dbReference>
<comment type="subcellular location">
    <subcellularLocation>
        <location evidence="1">Membrane</location>
        <topology evidence="1">Multi-pass membrane protein</topology>
    </subcellularLocation>
</comment>
<evidence type="ECO:0000256" key="5">
    <source>
        <dbReference type="ARBA" id="ARBA00022692"/>
    </source>
</evidence>
<dbReference type="PANTHER" id="PTHR11157">
    <property type="entry name" value="FATTY ACID ACYL TRANSFERASE-RELATED"/>
    <property type="match status" value="1"/>
</dbReference>
<dbReference type="InterPro" id="IPR002076">
    <property type="entry name" value="ELO_fam"/>
</dbReference>
<dbReference type="PANTHER" id="PTHR11157:SF133">
    <property type="entry name" value="ELONGATION OF FATTY ACIDS PROTEIN"/>
    <property type="match status" value="1"/>
</dbReference>
<name>A0A1X0P2P0_9TRYP</name>
<evidence type="ECO:0000256" key="6">
    <source>
        <dbReference type="ARBA" id="ARBA00022832"/>
    </source>
</evidence>
<proteinExistence type="inferred from homology"/>
<evidence type="ECO:0000256" key="10">
    <source>
        <dbReference type="ARBA" id="ARBA00023160"/>
    </source>
</evidence>
<keyword evidence="6 12" id="KW-0276">Fatty acid metabolism</keyword>
<dbReference type="OrthoDB" id="434092at2759"/>
<feature type="transmembrane region" description="Helical" evidence="12">
    <location>
        <begin position="215"/>
        <end position="237"/>
    </location>
</feature>
<dbReference type="STRING" id="67003.A0A1X0P2P0"/>
<keyword evidence="4 12" id="KW-0808">Transferase</keyword>
<dbReference type="GO" id="GO:0042761">
    <property type="term" value="P:very long-chain fatty acid biosynthetic process"/>
    <property type="evidence" value="ECO:0007669"/>
    <property type="project" value="TreeGrafter"/>
</dbReference>
<evidence type="ECO:0000256" key="7">
    <source>
        <dbReference type="ARBA" id="ARBA00022989"/>
    </source>
</evidence>
<evidence type="ECO:0000256" key="4">
    <source>
        <dbReference type="ARBA" id="ARBA00022679"/>
    </source>
</evidence>
<evidence type="ECO:0000256" key="11">
    <source>
        <dbReference type="ARBA" id="ARBA00044291"/>
    </source>
</evidence>
<dbReference type="GO" id="GO:0030148">
    <property type="term" value="P:sphingolipid biosynthetic process"/>
    <property type="evidence" value="ECO:0007669"/>
    <property type="project" value="TreeGrafter"/>
</dbReference>
<evidence type="ECO:0000313" key="13">
    <source>
        <dbReference type="EMBL" id="ORC91155.1"/>
    </source>
</evidence>
<evidence type="ECO:0000256" key="1">
    <source>
        <dbReference type="ARBA" id="ARBA00004141"/>
    </source>
</evidence>
<dbReference type="GO" id="GO:0034626">
    <property type="term" value="P:fatty acid elongation, polyunsaturated fatty acid"/>
    <property type="evidence" value="ECO:0007669"/>
    <property type="project" value="TreeGrafter"/>
</dbReference>
<dbReference type="GO" id="GO:0009922">
    <property type="term" value="F:fatty acid elongase activity"/>
    <property type="evidence" value="ECO:0007669"/>
    <property type="project" value="InterPro"/>
</dbReference>
<keyword evidence="14" id="KW-1185">Reference proteome</keyword>
<dbReference type="RefSeq" id="XP_028885221.1">
    <property type="nucleotide sequence ID" value="XM_029023197.1"/>
</dbReference>
<reference evidence="13 14" key="1">
    <citation type="submission" date="2017-03" db="EMBL/GenBank/DDBJ databases">
        <title>An alternative strategy for trypanosome survival in the mammalian bloodstream revealed through genome and transcriptome analysis of the ubiquitous bovine parasite Trypanosoma (Megatrypanum) theileri.</title>
        <authorList>
            <person name="Kelly S."/>
            <person name="Ivens A."/>
            <person name="Mott A."/>
            <person name="O'Neill E."/>
            <person name="Emms D."/>
            <person name="Macleod O."/>
            <person name="Voorheis P."/>
            <person name="Matthews J."/>
            <person name="Matthews K."/>
            <person name="Carrington M."/>
        </authorList>
    </citation>
    <scope>NUCLEOTIDE SEQUENCE [LARGE SCALE GENOMIC DNA]</scope>
    <source>
        <strain evidence="13">Edinburgh</strain>
    </source>
</reference>
<keyword evidence="10 12" id="KW-0275">Fatty acid biosynthesis</keyword>
<comment type="similarity">
    <text evidence="2 12">Belongs to the ELO family.</text>
</comment>
<evidence type="ECO:0000256" key="2">
    <source>
        <dbReference type="ARBA" id="ARBA00007263"/>
    </source>
</evidence>
<feature type="transmembrane region" description="Helical" evidence="12">
    <location>
        <begin position="158"/>
        <end position="176"/>
    </location>
</feature>
<keyword evidence="7 12" id="KW-1133">Transmembrane helix</keyword>
<dbReference type="VEuPathDB" id="TriTrypDB:TM35_000061600"/>
<gene>
    <name evidence="13" type="ORF">TM35_000061600</name>
</gene>
<keyword evidence="8 12" id="KW-0443">Lipid metabolism</keyword>
<feature type="transmembrane region" description="Helical" evidence="12">
    <location>
        <begin position="86"/>
        <end position="107"/>
    </location>
</feature>
<protein>
    <recommendedName>
        <fullName evidence="11 12">Elongation of fatty acids protein</fullName>
        <ecNumber evidence="12">2.3.1.-</ecNumber>
    </recommendedName>
</protein>
<evidence type="ECO:0000256" key="8">
    <source>
        <dbReference type="ARBA" id="ARBA00023098"/>
    </source>
</evidence>
<keyword evidence="5 12" id="KW-0812">Transmembrane</keyword>
<evidence type="ECO:0000256" key="9">
    <source>
        <dbReference type="ARBA" id="ARBA00023136"/>
    </source>
</evidence>
<comment type="catalytic activity">
    <reaction evidence="12">
        <text>an acyl-CoA + malonyl-CoA + H(+) = a 3-oxoacyl-CoA + CO2 + CoA</text>
        <dbReference type="Rhea" id="RHEA:50252"/>
        <dbReference type="ChEBI" id="CHEBI:15378"/>
        <dbReference type="ChEBI" id="CHEBI:16526"/>
        <dbReference type="ChEBI" id="CHEBI:57287"/>
        <dbReference type="ChEBI" id="CHEBI:57384"/>
        <dbReference type="ChEBI" id="CHEBI:58342"/>
        <dbReference type="ChEBI" id="CHEBI:90726"/>
    </reaction>
    <physiologicalReaction direction="left-to-right" evidence="12">
        <dbReference type="Rhea" id="RHEA:50253"/>
    </physiologicalReaction>
</comment>
<dbReference type="EC" id="2.3.1.-" evidence="12"/>
<keyword evidence="9 12" id="KW-0472">Membrane</keyword>
<organism evidence="13 14">
    <name type="scientific">Trypanosoma theileri</name>
    <dbReference type="NCBI Taxonomy" id="67003"/>
    <lineage>
        <taxon>Eukaryota</taxon>
        <taxon>Discoba</taxon>
        <taxon>Euglenozoa</taxon>
        <taxon>Kinetoplastea</taxon>
        <taxon>Metakinetoplastina</taxon>
        <taxon>Trypanosomatida</taxon>
        <taxon>Trypanosomatidae</taxon>
        <taxon>Trypanosoma</taxon>
    </lineage>
</organism>
<dbReference type="GeneID" id="39982977"/>
<dbReference type="GO" id="GO:0005789">
    <property type="term" value="C:endoplasmic reticulum membrane"/>
    <property type="evidence" value="ECO:0007669"/>
    <property type="project" value="TreeGrafter"/>
</dbReference>
<dbReference type="Proteomes" id="UP000192257">
    <property type="component" value="Unassembled WGS sequence"/>
</dbReference>
<feature type="transmembrane region" description="Helical" evidence="12">
    <location>
        <begin position="26"/>
        <end position="45"/>
    </location>
</feature>